<feature type="transmembrane region" description="Helical" evidence="1">
    <location>
        <begin position="137"/>
        <end position="155"/>
    </location>
</feature>
<accession>A0A168LBG4</accession>
<keyword evidence="1" id="KW-0472">Membrane</keyword>
<name>A0A168LBG4_9BACL</name>
<feature type="transmembrane region" description="Helical" evidence="1">
    <location>
        <begin position="60"/>
        <end position="82"/>
    </location>
</feature>
<dbReference type="Proteomes" id="UP000077355">
    <property type="component" value="Unassembled WGS sequence"/>
</dbReference>
<proteinExistence type="predicted"/>
<organism evidence="2 3">
    <name type="scientific">Paenibacillus antarcticus</name>
    <dbReference type="NCBI Taxonomy" id="253703"/>
    <lineage>
        <taxon>Bacteria</taxon>
        <taxon>Bacillati</taxon>
        <taxon>Bacillota</taxon>
        <taxon>Bacilli</taxon>
        <taxon>Bacillales</taxon>
        <taxon>Paenibacillaceae</taxon>
        <taxon>Paenibacillus</taxon>
    </lineage>
</organism>
<feature type="transmembrane region" description="Helical" evidence="1">
    <location>
        <begin position="88"/>
        <end position="106"/>
    </location>
</feature>
<reference evidence="2 3" key="1">
    <citation type="submission" date="2016-03" db="EMBL/GenBank/DDBJ databases">
        <title>Draft genome sequence of Paenibacillus antarcticus CECT 5836.</title>
        <authorList>
            <person name="Shin S.-K."/>
            <person name="Yi H."/>
        </authorList>
    </citation>
    <scope>NUCLEOTIDE SEQUENCE [LARGE SCALE GENOMIC DNA]</scope>
    <source>
        <strain evidence="2 3">CECT 5836</strain>
    </source>
</reference>
<protein>
    <recommendedName>
        <fullName evidence="4">DUF5668 domain-containing protein</fullName>
    </recommendedName>
</protein>
<feature type="transmembrane region" description="Helical" evidence="1">
    <location>
        <begin position="35"/>
        <end position="53"/>
    </location>
</feature>
<dbReference type="RefSeq" id="WP_068651958.1">
    <property type="nucleotide sequence ID" value="NZ_CP043611.1"/>
</dbReference>
<feature type="transmembrane region" description="Helical" evidence="1">
    <location>
        <begin position="113"/>
        <end position="131"/>
    </location>
</feature>
<sequence length="165" mass="18373">MSFKRDVKLGLLILIAGIVILLGKLGVFGFLGRSLWPLAILIPGLLLQALYFNRRGQSTLLIPGGTLTVWGILFGICNIWGWGLMSHLWPALILGVAVGLYEYYVFEKPRSSIALWVSSILGLFSLAFILLSLMKTGVFYLLAVILIAFGLWLMLRRKSSTKSKW</sequence>
<feature type="transmembrane region" description="Helical" evidence="1">
    <location>
        <begin position="9"/>
        <end position="29"/>
    </location>
</feature>
<comment type="caution">
    <text evidence="2">The sequence shown here is derived from an EMBL/GenBank/DDBJ whole genome shotgun (WGS) entry which is preliminary data.</text>
</comment>
<evidence type="ECO:0000313" key="3">
    <source>
        <dbReference type="Proteomes" id="UP000077355"/>
    </source>
</evidence>
<keyword evidence="3" id="KW-1185">Reference proteome</keyword>
<evidence type="ECO:0008006" key="4">
    <source>
        <dbReference type="Google" id="ProtNLM"/>
    </source>
</evidence>
<keyword evidence="1" id="KW-1133">Transmembrane helix</keyword>
<dbReference type="EMBL" id="LVJI01000030">
    <property type="protein sequence ID" value="OAB43141.1"/>
    <property type="molecule type" value="Genomic_DNA"/>
</dbReference>
<dbReference type="OrthoDB" id="2695971at2"/>
<dbReference type="AlphaFoldDB" id="A0A168LBG4"/>
<evidence type="ECO:0000256" key="1">
    <source>
        <dbReference type="SAM" id="Phobius"/>
    </source>
</evidence>
<evidence type="ECO:0000313" key="2">
    <source>
        <dbReference type="EMBL" id="OAB43141.1"/>
    </source>
</evidence>
<keyword evidence="1" id="KW-0812">Transmembrane</keyword>
<gene>
    <name evidence="2" type="ORF">PBAT_19310</name>
</gene>